<feature type="compositionally biased region" description="Polar residues" evidence="1">
    <location>
        <begin position="49"/>
        <end position="62"/>
    </location>
</feature>
<dbReference type="InterPro" id="IPR009642">
    <property type="entry name" value="DUF1236"/>
</dbReference>
<dbReference type="Gene3D" id="3.10.450.160">
    <property type="entry name" value="inner membrane protein cigr"/>
    <property type="match status" value="2"/>
</dbReference>
<feature type="compositionally biased region" description="Polar residues" evidence="1">
    <location>
        <begin position="1"/>
        <end position="10"/>
    </location>
</feature>
<evidence type="ECO:0000256" key="1">
    <source>
        <dbReference type="SAM" id="MobiDB-lite"/>
    </source>
</evidence>
<accession>A0A0Q3I301</accession>
<dbReference type="Pfam" id="PF06823">
    <property type="entry name" value="DUF1236"/>
    <property type="match status" value="2"/>
</dbReference>
<comment type="caution">
    <text evidence="2">The sequence shown here is derived from an EMBL/GenBank/DDBJ whole genome shotgun (WGS) entry which is preliminary data.</text>
</comment>
<protein>
    <recommendedName>
        <fullName evidence="4">DUF1236 domain-containing protein</fullName>
    </recommendedName>
</protein>
<dbReference type="Proteomes" id="UP000051562">
    <property type="component" value="Unassembled WGS sequence"/>
</dbReference>
<proteinExistence type="predicted"/>
<name>A0A0Q3I301_9HYPH</name>
<evidence type="ECO:0008006" key="4">
    <source>
        <dbReference type="Google" id="ProtNLM"/>
    </source>
</evidence>
<organism evidence="2 3">
    <name type="scientific">Bosea thiooxidans</name>
    <dbReference type="NCBI Taxonomy" id="53254"/>
    <lineage>
        <taxon>Bacteria</taxon>
        <taxon>Pseudomonadati</taxon>
        <taxon>Pseudomonadota</taxon>
        <taxon>Alphaproteobacteria</taxon>
        <taxon>Hyphomicrobiales</taxon>
        <taxon>Boseaceae</taxon>
        <taxon>Bosea</taxon>
    </lineage>
</organism>
<feature type="compositionally biased region" description="Low complexity" evidence="1">
    <location>
        <begin position="269"/>
        <end position="287"/>
    </location>
</feature>
<gene>
    <name evidence="2" type="ORF">ARD30_20055</name>
</gene>
<dbReference type="AlphaFoldDB" id="A0A0Q3I301"/>
<feature type="compositionally biased region" description="Basic and acidic residues" evidence="1">
    <location>
        <begin position="12"/>
        <end position="33"/>
    </location>
</feature>
<dbReference type="EMBL" id="LMAR01000053">
    <property type="protein sequence ID" value="KQK29109.1"/>
    <property type="molecule type" value="Genomic_DNA"/>
</dbReference>
<keyword evidence="3" id="KW-1185">Reference proteome</keyword>
<evidence type="ECO:0000313" key="2">
    <source>
        <dbReference type="EMBL" id="KQK29109.1"/>
    </source>
</evidence>
<reference evidence="2 3" key="1">
    <citation type="submission" date="2015-10" db="EMBL/GenBank/DDBJ databases">
        <title>Draft genome of Bosea thiooxidans.</title>
        <authorList>
            <person name="Wang X."/>
        </authorList>
    </citation>
    <scope>NUCLEOTIDE SEQUENCE [LARGE SCALE GENOMIC DNA]</scope>
    <source>
        <strain evidence="2 3">CGMCC 9174</strain>
    </source>
</reference>
<feature type="compositionally biased region" description="Polar residues" evidence="1">
    <location>
        <begin position="70"/>
        <end position="82"/>
    </location>
</feature>
<feature type="region of interest" description="Disordered" evidence="1">
    <location>
        <begin position="1"/>
        <end position="108"/>
    </location>
</feature>
<sequence>MQQVPEQGQAQRPDERNERRERDQARPNEHNLRSPETAQPQRPGDRSNAPDTAQPAPSQQNGERPGATAQRPSPAQPGTQPAENRKAPANARTESDNQRIADTVRDRVERREIRPEQNLGASVTVGARLPSRVQLQPLPRDIAAIRPQYRDYHFTVSDREIMIVDPHDRRIVEVIDRNGGGGGTGDIYAAFEHRRDVQRWNRPTTVAFQVGVVLPANAPYFDLPIEVVERNPQWRGYQYVMTESEEVAIVEPRSHRIVNVVDKDASRTASAAPAPAGAALSQPQQAASDDRHELARMILTRAKPGEIQGADGLRGAVLSSETRLQPLPAEVEERDQQLRGYHYTLIGDDVLIVDPQSRRVVDVIE</sequence>
<feature type="region of interest" description="Disordered" evidence="1">
    <location>
        <begin position="268"/>
        <end position="290"/>
    </location>
</feature>
<feature type="compositionally biased region" description="Basic and acidic residues" evidence="1">
    <location>
        <begin position="93"/>
        <end position="108"/>
    </location>
</feature>
<evidence type="ECO:0000313" key="3">
    <source>
        <dbReference type="Proteomes" id="UP000051562"/>
    </source>
</evidence>